<feature type="region of interest" description="Disordered" evidence="1">
    <location>
        <begin position="31"/>
        <end position="58"/>
    </location>
</feature>
<protein>
    <submittedName>
        <fullName evidence="2">Uncharacterized protein</fullName>
    </submittedName>
</protein>
<dbReference type="Proteomes" id="UP000700334">
    <property type="component" value="Unassembled WGS sequence"/>
</dbReference>
<evidence type="ECO:0000313" key="3">
    <source>
        <dbReference type="Proteomes" id="UP000700334"/>
    </source>
</evidence>
<evidence type="ECO:0000256" key="1">
    <source>
        <dbReference type="SAM" id="MobiDB-lite"/>
    </source>
</evidence>
<sequence>MSGLAPQPGAPPGWSSSWPHGAAAGWCLRKHGRNLSDSGSQEGAGLAEHAQEEQALGDPCPEEFVAIADYAAPDETQVGCSARGLVPPLRALTAGAGCRSAAAALLSCGGPGPPPAAPTLPTGRARARRLSAPAWSLVQSL</sequence>
<comment type="caution">
    <text evidence="2">The sequence shown here is derived from an EMBL/GenBank/DDBJ whole genome shotgun (WGS) entry which is preliminary data.</text>
</comment>
<name>A0A8J6A7L5_GALPY</name>
<proteinExistence type="predicted"/>
<accession>A0A8J6A7L5</accession>
<dbReference type="AlphaFoldDB" id="A0A8J6A7L5"/>
<dbReference type="EMBL" id="JAGFMF010011677">
    <property type="protein sequence ID" value="KAG8516566.1"/>
    <property type="molecule type" value="Genomic_DNA"/>
</dbReference>
<keyword evidence="3" id="KW-1185">Reference proteome</keyword>
<evidence type="ECO:0000313" key="2">
    <source>
        <dbReference type="EMBL" id="KAG8516566.1"/>
    </source>
</evidence>
<gene>
    <name evidence="2" type="ORF">J0S82_007137</name>
</gene>
<reference evidence="2" key="1">
    <citation type="journal article" date="2021" name="Evol. Appl.">
        <title>The genome of the Pyrenean desman and the effects of bottlenecks and inbreeding on the genomic landscape of an endangered species.</title>
        <authorList>
            <person name="Escoda L."/>
            <person name="Castresana J."/>
        </authorList>
    </citation>
    <scope>NUCLEOTIDE SEQUENCE</scope>
    <source>
        <strain evidence="2">IBE-C5619</strain>
    </source>
</reference>
<organism evidence="2 3">
    <name type="scientific">Galemys pyrenaicus</name>
    <name type="common">Iberian desman</name>
    <name type="synonym">Pyrenean desman</name>
    <dbReference type="NCBI Taxonomy" id="202257"/>
    <lineage>
        <taxon>Eukaryota</taxon>
        <taxon>Metazoa</taxon>
        <taxon>Chordata</taxon>
        <taxon>Craniata</taxon>
        <taxon>Vertebrata</taxon>
        <taxon>Euteleostomi</taxon>
        <taxon>Mammalia</taxon>
        <taxon>Eutheria</taxon>
        <taxon>Laurasiatheria</taxon>
        <taxon>Eulipotyphla</taxon>
        <taxon>Talpidae</taxon>
        <taxon>Galemys</taxon>
    </lineage>
</organism>